<evidence type="ECO:0000256" key="1">
    <source>
        <dbReference type="ARBA" id="ARBA00012710"/>
    </source>
</evidence>
<dbReference type="Gene3D" id="1.10.620.20">
    <property type="entry name" value="Ribonucleotide Reductase, subunit A"/>
    <property type="match status" value="1"/>
</dbReference>
<evidence type="ECO:0000256" key="2">
    <source>
        <dbReference type="ARBA" id="ARBA00023002"/>
    </source>
</evidence>
<keyword evidence="5" id="KW-0614">Plasmid</keyword>
<geneLocation type="plasmid" evidence="5 6">
    <name>unnamed1</name>
</geneLocation>
<organism evidence="5 6">
    <name type="scientific">Mycolicibacterium fluoranthenivorans</name>
    <dbReference type="NCBI Taxonomy" id="258505"/>
    <lineage>
        <taxon>Bacteria</taxon>
        <taxon>Bacillati</taxon>
        <taxon>Actinomycetota</taxon>
        <taxon>Actinomycetes</taxon>
        <taxon>Mycobacteriales</taxon>
        <taxon>Mycobacteriaceae</taxon>
        <taxon>Mycolicibacterium</taxon>
    </lineage>
</organism>
<dbReference type="Pfam" id="PF02332">
    <property type="entry name" value="Phenol_Hydrox"/>
    <property type="match status" value="1"/>
</dbReference>
<dbReference type="AlphaFoldDB" id="A0A7G8PQB3"/>
<proteinExistence type="predicted"/>
<dbReference type="EC" id="1.14.13.227" evidence="1"/>
<evidence type="ECO:0000256" key="4">
    <source>
        <dbReference type="ARBA" id="ARBA00048941"/>
    </source>
</evidence>
<evidence type="ECO:0000313" key="6">
    <source>
        <dbReference type="Proteomes" id="UP000515498"/>
    </source>
</evidence>
<protein>
    <recommendedName>
        <fullName evidence="1">propane 2-monooxygenase</fullName>
        <ecNumber evidence="1">1.14.13.227</ecNumber>
    </recommendedName>
</protein>
<name>A0A7G8PQB3_9MYCO</name>
<dbReference type="EMBL" id="CP059895">
    <property type="protein sequence ID" value="QNJ96529.1"/>
    <property type="molecule type" value="Genomic_DNA"/>
</dbReference>
<dbReference type="InterPro" id="IPR012348">
    <property type="entry name" value="RNR-like"/>
</dbReference>
<comment type="catalytic activity">
    <reaction evidence="4">
        <text>propane + NADH + O2 + H(+) = propan-2-ol + NAD(+) + H2O</text>
        <dbReference type="Rhea" id="RHEA:49992"/>
        <dbReference type="ChEBI" id="CHEBI:15377"/>
        <dbReference type="ChEBI" id="CHEBI:15378"/>
        <dbReference type="ChEBI" id="CHEBI:15379"/>
        <dbReference type="ChEBI" id="CHEBI:17824"/>
        <dbReference type="ChEBI" id="CHEBI:32879"/>
        <dbReference type="ChEBI" id="CHEBI:57540"/>
        <dbReference type="ChEBI" id="CHEBI:57945"/>
        <dbReference type="EC" id="1.14.13.227"/>
    </reaction>
</comment>
<keyword evidence="2" id="KW-0560">Oxidoreductase</keyword>
<dbReference type="SUPFAM" id="SSF47240">
    <property type="entry name" value="Ferritin-like"/>
    <property type="match status" value="1"/>
</dbReference>
<dbReference type="KEGG" id="mflu:HZU40_33905"/>
<sequence>MTSTLPGKVSGHPSAPRATVSGQEVHSWLMDLSWDSDTIRGKYPTKYKFDPNAREQFKLVARDYGRMEAEKDDRQYGSLLDTLARLKAPTRVEPRWAEVMKLLAGALELGEYNAIAGSAVLADTTRSPELRNGYLMQVEDEVRHTTQTHYLAKYYAGQYYDPAGFTDMRKWRYINPLFPPTMQAFGENFCAGDPVFASLNLQLVAEACFTNPLIVAMTEWSAANGDEVTPTIFLSIQSDEMRHMANGYQTIVSVAHDADNMKYLQTDLENAFWLQHRFATPIVGAGFEYGAVNRLEPWSKVWDRWVYEDWGGIWLGRLEKFGVQSPSNLADAKREAYWGHHYTYALAYALWPLLGIRMDPPNARDMEWFENNYPGWHNEVGKLWDSWREIGLADPANHTLPLEKILDQNNYLYICRVCQFPICTPTLGAALTNMRMLEHHGRKHSFCSQWCERMFLKEPERYQGENLLETFDGWDIADVVHAAGAVRSDGKTLLAQPHLNSERMWTLDDLRACKIEIRDPLKNDGIFAVKR</sequence>
<dbReference type="InterPro" id="IPR003430">
    <property type="entry name" value="Phenol_Hydrox"/>
</dbReference>
<dbReference type="InterPro" id="IPR009078">
    <property type="entry name" value="Ferritin-like_SF"/>
</dbReference>
<dbReference type="GO" id="GO:0004497">
    <property type="term" value="F:monooxygenase activity"/>
    <property type="evidence" value="ECO:0007669"/>
    <property type="project" value="UniProtKB-KW"/>
</dbReference>
<keyword evidence="3 5" id="KW-0503">Monooxygenase</keyword>
<gene>
    <name evidence="5" type="ORF">HZU40_33905</name>
</gene>
<accession>A0A7G8PQB3</accession>
<reference evidence="5 6" key="1">
    <citation type="submission" date="2020-07" db="EMBL/GenBank/DDBJ databases">
        <title>Draft genome sequence of four isobutane-metabolizing strains capable of cometabolically degrading diverse ether contaminants.</title>
        <authorList>
            <person name="Chen W."/>
            <person name="Faulkner N."/>
            <person name="Smith C."/>
            <person name="Hyman M."/>
        </authorList>
    </citation>
    <scope>NUCLEOTIDE SEQUENCE [LARGE SCALE GENOMIC DNA]</scope>
    <source>
        <strain evidence="5 6">2A</strain>
        <plasmid evidence="5 6">unnamed1</plasmid>
    </source>
</reference>
<evidence type="ECO:0000313" key="5">
    <source>
        <dbReference type="EMBL" id="QNJ96529.1"/>
    </source>
</evidence>
<dbReference type="RefSeq" id="WP_187099619.1">
    <property type="nucleotide sequence ID" value="NZ_CP059895.1"/>
</dbReference>
<evidence type="ECO:0000256" key="3">
    <source>
        <dbReference type="ARBA" id="ARBA00023033"/>
    </source>
</evidence>
<dbReference type="Proteomes" id="UP000515498">
    <property type="component" value="Plasmid unnamed1"/>
</dbReference>